<protein>
    <recommendedName>
        <fullName evidence="1">Transposase IS701-like DDE domain-containing protein</fullName>
    </recommendedName>
</protein>
<dbReference type="STRING" id="1642646.ING2E5A_0969"/>
<keyword evidence="3" id="KW-1185">Reference proteome</keyword>
<organism evidence="2 3">
    <name type="scientific">Petrimonas mucosa</name>
    <dbReference type="NCBI Taxonomy" id="1642646"/>
    <lineage>
        <taxon>Bacteria</taxon>
        <taxon>Pseudomonadati</taxon>
        <taxon>Bacteroidota</taxon>
        <taxon>Bacteroidia</taxon>
        <taxon>Bacteroidales</taxon>
        <taxon>Dysgonomonadaceae</taxon>
        <taxon>Petrimonas</taxon>
    </lineage>
</organism>
<feature type="domain" description="Transposase IS701-like DDE" evidence="1">
    <location>
        <begin position="98"/>
        <end position="255"/>
    </location>
</feature>
<sequence length="421" mass="48082">MVKYLIISIFIADQSLIKMDRTSILNQYKGICSDVLGELTTKLNKSFKSFLMETLILYLVIPGRINFLQLGRYGKSCEQRFRQNFSKDFDWLEFNLSLSDRVLTGDRKAIAIDPSYISKSGKNTPWIGYFWSGAAGQAKRGLEILGVGLIDVDNKDCISLQAVQTPDRQTLESRDANLTDWYLLVIKSMREKLHRASRHVVADAYFAKNNFATGLQEMKFDLVSRFRDDAALYYPTLQKPTGKKGRPKLYDGKIDMANLDTTRVQKINIDNGDLYTLVAYSKSLKQMVRLVIWYFKDGKKPKLFFSTNPEMSGKDVIEFYRTRFQIEFCFRDAKGFTGLIQSQARDVAKLSFNFNASLTSVNLAKVLARERGIPFSMASCKTMIHNAYLLERFICVSGIKPNRRLNDKLVKELIEFAASAA</sequence>
<dbReference type="Pfam" id="PF13546">
    <property type="entry name" value="DDE_5"/>
    <property type="match status" value="1"/>
</dbReference>
<dbReference type="InterPro" id="IPR038721">
    <property type="entry name" value="IS701-like_DDE_dom"/>
</dbReference>
<proteinExistence type="predicted"/>
<reference evidence="2 3" key="1">
    <citation type="submission" date="2016-08" db="EMBL/GenBank/DDBJ databases">
        <authorList>
            <person name="Seilhamer J.J."/>
        </authorList>
    </citation>
    <scope>NUCLEOTIDE SEQUENCE [LARGE SCALE GENOMIC DNA]</scope>
    <source>
        <strain evidence="2">ING2-E5A</strain>
    </source>
</reference>
<dbReference type="KEGG" id="pmuc:ING2E5A_0969"/>
<dbReference type="InterPro" id="IPR012337">
    <property type="entry name" value="RNaseH-like_sf"/>
</dbReference>
<name>A0A1G4G5L9_9BACT</name>
<evidence type="ECO:0000259" key="1">
    <source>
        <dbReference type="Pfam" id="PF13546"/>
    </source>
</evidence>
<evidence type="ECO:0000313" key="3">
    <source>
        <dbReference type="Proteomes" id="UP000178485"/>
    </source>
</evidence>
<dbReference type="Proteomes" id="UP000178485">
    <property type="component" value="Chromosome i"/>
</dbReference>
<dbReference type="EMBL" id="LT608328">
    <property type="protein sequence ID" value="SCM56625.1"/>
    <property type="molecule type" value="Genomic_DNA"/>
</dbReference>
<evidence type="ECO:0000313" key="2">
    <source>
        <dbReference type="EMBL" id="SCM56625.1"/>
    </source>
</evidence>
<dbReference type="AlphaFoldDB" id="A0A1G4G5L9"/>
<accession>A0A1G4G5L9</accession>
<dbReference type="SUPFAM" id="SSF53098">
    <property type="entry name" value="Ribonuclease H-like"/>
    <property type="match status" value="1"/>
</dbReference>
<gene>
    <name evidence="2" type="ORF">ING2E5A_0969</name>
</gene>